<dbReference type="InterPro" id="IPR036291">
    <property type="entry name" value="NAD(P)-bd_dom_sf"/>
</dbReference>
<accession>A0A9W7FI15</accession>
<dbReference type="SUPFAM" id="SSF51735">
    <property type="entry name" value="NAD(P)-binding Rossmann-fold domains"/>
    <property type="match status" value="1"/>
</dbReference>
<dbReference type="AlphaFoldDB" id="A0A9W7FI15"/>
<dbReference type="EMBL" id="BRXW01000177">
    <property type="protein sequence ID" value="GMI12451.1"/>
    <property type="molecule type" value="Genomic_DNA"/>
</dbReference>
<sequence length="69" mass="7469">MSNTATQINQLPLVVITGASSGIGARVAQDYFKLGHPLLLLSRRVEMMKSLNLPNSLCLSVTVTDLEQI</sequence>
<evidence type="ECO:0000313" key="1">
    <source>
        <dbReference type="EMBL" id="GMI12451.1"/>
    </source>
</evidence>
<gene>
    <name evidence="1" type="ORF">TrLO_g2936</name>
</gene>
<protein>
    <submittedName>
        <fullName evidence="1">Uncharacterized protein</fullName>
    </submittedName>
</protein>
<name>A0A9W7FI15_9STRA</name>
<organism evidence="1 2">
    <name type="scientific">Triparma laevis f. longispina</name>
    <dbReference type="NCBI Taxonomy" id="1714387"/>
    <lineage>
        <taxon>Eukaryota</taxon>
        <taxon>Sar</taxon>
        <taxon>Stramenopiles</taxon>
        <taxon>Ochrophyta</taxon>
        <taxon>Bolidophyceae</taxon>
        <taxon>Parmales</taxon>
        <taxon>Triparmaceae</taxon>
        <taxon>Triparma</taxon>
    </lineage>
</organism>
<dbReference type="Proteomes" id="UP001165122">
    <property type="component" value="Unassembled WGS sequence"/>
</dbReference>
<keyword evidence="2" id="KW-1185">Reference proteome</keyword>
<evidence type="ECO:0000313" key="2">
    <source>
        <dbReference type="Proteomes" id="UP001165122"/>
    </source>
</evidence>
<dbReference type="Gene3D" id="3.40.50.720">
    <property type="entry name" value="NAD(P)-binding Rossmann-like Domain"/>
    <property type="match status" value="1"/>
</dbReference>
<comment type="caution">
    <text evidence="1">The sequence shown here is derived from an EMBL/GenBank/DDBJ whole genome shotgun (WGS) entry which is preliminary data.</text>
</comment>
<proteinExistence type="predicted"/>
<reference evidence="2" key="1">
    <citation type="journal article" date="2023" name="Commun. Biol.">
        <title>Genome analysis of Parmales, the sister group of diatoms, reveals the evolutionary specialization of diatoms from phago-mixotrophs to photoautotrophs.</title>
        <authorList>
            <person name="Ban H."/>
            <person name="Sato S."/>
            <person name="Yoshikawa S."/>
            <person name="Yamada K."/>
            <person name="Nakamura Y."/>
            <person name="Ichinomiya M."/>
            <person name="Sato N."/>
            <person name="Blanc-Mathieu R."/>
            <person name="Endo H."/>
            <person name="Kuwata A."/>
            <person name="Ogata H."/>
        </authorList>
    </citation>
    <scope>NUCLEOTIDE SEQUENCE [LARGE SCALE GENOMIC DNA]</scope>
    <source>
        <strain evidence="2">NIES 3700</strain>
    </source>
</reference>
<dbReference type="OrthoDB" id="47007at2759"/>